<protein>
    <submittedName>
        <fullName evidence="1">Uncharacterized protein</fullName>
    </submittedName>
</protein>
<evidence type="ECO:0000313" key="2">
    <source>
        <dbReference type="Proteomes" id="UP000612585"/>
    </source>
</evidence>
<dbReference type="RefSeq" id="WP_204007675.1">
    <property type="nucleotide sequence ID" value="NZ_BOPG01000076.1"/>
</dbReference>
<evidence type="ECO:0000313" key="1">
    <source>
        <dbReference type="EMBL" id="GIJ62182.1"/>
    </source>
</evidence>
<dbReference type="Proteomes" id="UP000612585">
    <property type="component" value="Unassembled WGS sequence"/>
</dbReference>
<proteinExistence type="predicted"/>
<organism evidence="1 2">
    <name type="scientific">Virgisporangium aurantiacum</name>
    <dbReference type="NCBI Taxonomy" id="175570"/>
    <lineage>
        <taxon>Bacteria</taxon>
        <taxon>Bacillati</taxon>
        <taxon>Actinomycetota</taxon>
        <taxon>Actinomycetes</taxon>
        <taxon>Micromonosporales</taxon>
        <taxon>Micromonosporaceae</taxon>
        <taxon>Virgisporangium</taxon>
    </lineage>
</organism>
<dbReference type="EMBL" id="BOPG01000076">
    <property type="protein sequence ID" value="GIJ62182.1"/>
    <property type="molecule type" value="Genomic_DNA"/>
</dbReference>
<accession>A0A8J3ZFZ3</accession>
<comment type="caution">
    <text evidence="1">The sequence shown here is derived from an EMBL/GenBank/DDBJ whole genome shotgun (WGS) entry which is preliminary data.</text>
</comment>
<dbReference type="AlphaFoldDB" id="A0A8J3ZFZ3"/>
<keyword evidence="2" id="KW-1185">Reference proteome</keyword>
<reference evidence="1" key="1">
    <citation type="submission" date="2021-01" db="EMBL/GenBank/DDBJ databases">
        <title>Whole genome shotgun sequence of Virgisporangium aurantiacum NBRC 16421.</title>
        <authorList>
            <person name="Komaki H."/>
            <person name="Tamura T."/>
        </authorList>
    </citation>
    <scope>NUCLEOTIDE SEQUENCE</scope>
    <source>
        <strain evidence="1">NBRC 16421</strain>
    </source>
</reference>
<gene>
    <name evidence="1" type="ORF">Vau01_096980</name>
</gene>
<sequence length="75" mass="8522">MTDIPDRLGGRQHGRMGSITNRVIGKFVAPRPDPAGVSSVEREYQRQPFRVTRRRGAYRHIVRSGALNTEGYGRR</sequence>
<name>A0A8J3ZFZ3_9ACTN</name>